<evidence type="ECO:0000313" key="2">
    <source>
        <dbReference type="EnsemblMetazoa" id="CJA31723.1"/>
    </source>
</evidence>
<reference evidence="2" key="2">
    <citation type="submission" date="2022-06" db="UniProtKB">
        <authorList>
            <consortium name="EnsemblMetazoa"/>
        </authorList>
    </citation>
    <scope>IDENTIFICATION</scope>
    <source>
        <strain evidence="2">DF5081</strain>
    </source>
</reference>
<feature type="region of interest" description="Disordered" evidence="1">
    <location>
        <begin position="70"/>
        <end position="108"/>
    </location>
</feature>
<dbReference type="Proteomes" id="UP000005237">
    <property type="component" value="Unassembled WGS sequence"/>
</dbReference>
<organism evidence="2 3">
    <name type="scientific">Caenorhabditis japonica</name>
    <dbReference type="NCBI Taxonomy" id="281687"/>
    <lineage>
        <taxon>Eukaryota</taxon>
        <taxon>Metazoa</taxon>
        <taxon>Ecdysozoa</taxon>
        <taxon>Nematoda</taxon>
        <taxon>Chromadorea</taxon>
        <taxon>Rhabditida</taxon>
        <taxon>Rhabditina</taxon>
        <taxon>Rhabditomorpha</taxon>
        <taxon>Rhabditoidea</taxon>
        <taxon>Rhabditidae</taxon>
        <taxon>Peloderinae</taxon>
        <taxon>Caenorhabditis</taxon>
    </lineage>
</organism>
<evidence type="ECO:0000256" key="1">
    <source>
        <dbReference type="SAM" id="MobiDB-lite"/>
    </source>
</evidence>
<dbReference type="EnsemblMetazoa" id="CJA31723.1">
    <property type="protein sequence ID" value="CJA31723.1"/>
    <property type="gene ID" value="WBGene00207570"/>
</dbReference>
<keyword evidence="3" id="KW-1185">Reference proteome</keyword>
<name>A0A8R1EC00_CAEJA</name>
<protein>
    <submittedName>
        <fullName evidence="2">Uncharacterized protein</fullName>
    </submittedName>
</protein>
<reference evidence="3" key="1">
    <citation type="submission" date="2010-08" db="EMBL/GenBank/DDBJ databases">
        <authorList>
            <consortium name="Caenorhabditis japonica Sequencing Consortium"/>
            <person name="Wilson R.K."/>
        </authorList>
    </citation>
    <scope>NUCLEOTIDE SEQUENCE [LARGE SCALE GENOMIC DNA]</scope>
    <source>
        <strain evidence="3">DF5081</strain>
    </source>
</reference>
<sequence length="108" mass="11797">MLLFTEYIIVMVPSCSPPLTHHHCPTLPHFANAVTDTRSITHRVGDITLARCASSTSTLISARGSSLLDRTLTGRPIRTRPPTNQRPPEPSGTTTPISRTIKGDDFPH</sequence>
<accession>A0A8R1EC00</accession>
<evidence type="ECO:0000313" key="3">
    <source>
        <dbReference type="Proteomes" id="UP000005237"/>
    </source>
</evidence>
<dbReference type="AlphaFoldDB" id="A0A8R1EC00"/>
<proteinExistence type="predicted"/>